<proteinExistence type="predicted"/>
<dbReference type="PANTHER" id="PTHR33371">
    <property type="entry name" value="INTERMEMBRANE PHOSPHOLIPID TRANSPORT SYSTEM BINDING PROTEIN MLAD-RELATED"/>
    <property type="match status" value="1"/>
</dbReference>
<sequence length="165" mass="17059">MATSAKTEWSVGFFILMGFACALVLAFASTNSKDGLRGESYSVIARFSNAGELKVRAPVRIAGVKVGEVASVVLDPVSFDAIATLRISADAGELPADTAAAIYTSGLLGDRYVGLAPGGDPEPLKDGDEILLTQSAVVLEQLIGQFMFGNGESGDKTDSNPGAKE</sequence>
<dbReference type="STRING" id="265719.SAMN04488509_105152"/>
<feature type="domain" description="Mce/MlaD" evidence="1">
    <location>
        <begin position="40"/>
        <end position="118"/>
    </location>
</feature>
<name>A0A1G6WT17_9GAMM</name>
<dbReference type="Pfam" id="PF02470">
    <property type="entry name" value="MlaD"/>
    <property type="match status" value="1"/>
</dbReference>
<dbReference type="InterPro" id="IPR003399">
    <property type="entry name" value="Mce/MlaD"/>
</dbReference>
<dbReference type="OrthoDB" id="9788420at2"/>
<organism evidence="2 3">
    <name type="scientific">Aquimonas voraii</name>
    <dbReference type="NCBI Taxonomy" id="265719"/>
    <lineage>
        <taxon>Bacteria</taxon>
        <taxon>Pseudomonadati</taxon>
        <taxon>Pseudomonadota</taxon>
        <taxon>Gammaproteobacteria</taxon>
        <taxon>Lysobacterales</taxon>
        <taxon>Lysobacteraceae</taxon>
        <taxon>Aquimonas</taxon>
    </lineage>
</organism>
<dbReference type="GO" id="GO:0005543">
    <property type="term" value="F:phospholipid binding"/>
    <property type="evidence" value="ECO:0007669"/>
    <property type="project" value="TreeGrafter"/>
</dbReference>
<dbReference type="InterPro" id="IPR052336">
    <property type="entry name" value="MlaD_Phospholipid_Transporter"/>
</dbReference>
<dbReference type="NCBIfam" id="TIGR04430">
    <property type="entry name" value="OM_asym_MlaD"/>
    <property type="match status" value="1"/>
</dbReference>
<dbReference type="EMBL" id="FNAG01000005">
    <property type="protein sequence ID" value="SDD68961.1"/>
    <property type="molecule type" value="Genomic_DNA"/>
</dbReference>
<dbReference type="InterPro" id="IPR030970">
    <property type="entry name" value="ABC_MlaD"/>
</dbReference>
<gene>
    <name evidence="2" type="ORF">SAMN04488509_105152</name>
</gene>
<dbReference type="PROSITE" id="PS51257">
    <property type="entry name" value="PROKAR_LIPOPROTEIN"/>
    <property type="match status" value="1"/>
</dbReference>
<protein>
    <submittedName>
        <fullName evidence="2">Phospholipid/cholesterol/gamma-HCH transport system substrate-binding protein</fullName>
    </submittedName>
</protein>
<dbReference type="GO" id="GO:0005548">
    <property type="term" value="F:phospholipid transporter activity"/>
    <property type="evidence" value="ECO:0007669"/>
    <property type="project" value="TreeGrafter"/>
</dbReference>
<keyword evidence="3" id="KW-1185">Reference proteome</keyword>
<dbReference type="Proteomes" id="UP000199603">
    <property type="component" value="Unassembled WGS sequence"/>
</dbReference>
<evidence type="ECO:0000313" key="2">
    <source>
        <dbReference type="EMBL" id="SDD68961.1"/>
    </source>
</evidence>
<reference evidence="2 3" key="1">
    <citation type="submission" date="2016-10" db="EMBL/GenBank/DDBJ databases">
        <authorList>
            <person name="de Groot N.N."/>
        </authorList>
    </citation>
    <scope>NUCLEOTIDE SEQUENCE [LARGE SCALE GENOMIC DNA]</scope>
    <source>
        <strain evidence="2 3">DSM 16957</strain>
    </source>
</reference>
<evidence type="ECO:0000259" key="1">
    <source>
        <dbReference type="Pfam" id="PF02470"/>
    </source>
</evidence>
<dbReference type="RefSeq" id="WP_091242384.1">
    <property type="nucleotide sequence ID" value="NZ_FNAG01000005.1"/>
</dbReference>
<dbReference type="AlphaFoldDB" id="A0A1G6WT17"/>
<accession>A0A1G6WT17</accession>
<dbReference type="PANTHER" id="PTHR33371:SF4">
    <property type="entry name" value="INTERMEMBRANE PHOSPHOLIPID TRANSPORT SYSTEM BINDING PROTEIN MLAD"/>
    <property type="match status" value="1"/>
</dbReference>
<evidence type="ECO:0000313" key="3">
    <source>
        <dbReference type="Proteomes" id="UP000199603"/>
    </source>
</evidence>